<organism evidence="8">
    <name type="scientific">marine sediment metagenome</name>
    <dbReference type="NCBI Taxonomy" id="412755"/>
    <lineage>
        <taxon>unclassified sequences</taxon>
        <taxon>metagenomes</taxon>
        <taxon>ecological metagenomes</taxon>
    </lineage>
</organism>
<dbReference type="InterPro" id="IPR003368">
    <property type="entry name" value="POMP_repeat"/>
</dbReference>
<evidence type="ECO:0000256" key="6">
    <source>
        <dbReference type="ARBA" id="ARBA00023136"/>
    </source>
</evidence>
<protein>
    <submittedName>
        <fullName evidence="8">Uncharacterized protein</fullName>
    </submittedName>
</protein>
<evidence type="ECO:0000256" key="4">
    <source>
        <dbReference type="ARBA" id="ARBA00022525"/>
    </source>
</evidence>
<comment type="subcellular location">
    <subcellularLocation>
        <location evidence="1">Cell envelope</location>
    </subcellularLocation>
    <subcellularLocation>
        <location evidence="2">Cell outer membrane</location>
    </subcellularLocation>
    <subcellularLocation>
        <location evidence="3">Secreted</location>
    </subcellularLocation>
</comment>
<dbReference type="Gene3D" id="2.160.20.10">
    <property type="entry name" value="Single-stranded right-handed beta-helix, Pectin lyase-like"/>
    <property type="match status" value="1"/>
</dbReference>
<accession>X0WTJ5</accession>
<dbReference type="InterPro" id="IPR011050">
    <property type="entry name" value="Pectin_lyase_fold/virulence"/>
</dbReference>
<evidence type="ECO:0000256" key="5">
    <source>
        <dbReference type="ARBA" id="ARBA00022729"/>
    </source>
</evidence>
<keyword evidence="5" id="KW-0732">Signal</keyword>
<feature type="non-terminal residue" evidence="8">
    <location>
        <position position="256"/>
    </location>
</feature>
<sequence>TNGNAAQGGGIYCDGASPTIAGCVISNNDATTNGGGLYIANGTINLIDTTIENNRANSGSGGAISSFYSDPVVTNCKFESNTAFNYGGAIDIVYGSGHIVNCVFLSGTGGLGGAISSGGKSGYTTQIVNCTLYGNTADRGGGAIYHGYDGGYLKVTNCILWNNTSTSYADELYTTAPETVTISYCDIEDCKPLGSWDESLGVDGGGNTDDDPLFAAAPVAYWKMDDSAANPWVVGLNGVPTERVKNGTFEDDTEWT</sequence>
<dbReference type="PANTHER" id="PTHR11319:SF35">
    <property type="entry name" value="OUTER MEMBRANE PROTEIN PMPC-RELATED"/>
    <property type="match status" value="1"/>
</dbReference>
<dbReference type="PANTHER" id="PTHR11319">
    <property type="entry name" value="G PROTEIN-COUPLED RECEPTOR-RELATED"/>
    <property type="match status" value="1"/>
</dbReference>
<evidence type="ECO:0000256" key="7">
    <source>
        <dbReference type="ARBA" id="ARBA00023237"/>
    </source>
</evidence>
<name>X0WTJ5_9ZZZZ</name>
<dbReference type="GO" id="GO:0009279">
    <property type="term" value="C:cell outer membrane"/>
    <property type="evidence" value="ECO:0007669"/>
    <property type="project" value="UniProtKB-SubCell"/>
</dbReference>
<keyword evidence="7" id="KW-0998">Cell outer membrane</keyword>
<gene>
    <name evidence="8" type="ORF">S01H1_57979</name>
</gene>
<dbReference type="Pfam" id="PF02415">
    <property type="entry name" value="Chlam_PMP"/>
    <property type="match status" value="2"/>
</dbReference>
<dbReference type="GO" id="GO:0005576">
    <property type="term" value="C:extracellular region"/>
    <property type="evidence" value="ECO:0007669"/>
    <property type="project" value="UniProtKB-SubCell"/>
</dbReference>
<keyword evidence="6" id="KW-0472">Membrane</keyword>
<evidence type="ECO:0000256" key="3">
    <source>
        <dbReference type="ARBA" id="ARBA00004613"/>
    </source>
</evidence>
<reference evidence="8" key="1">
    <citation type="journal article" date="2014" name="Front. Microbiol.">
        <title>High frequency of phylogenetically diverse reductive dehalogenase-homologous genes in deep subseafloor sedimentary metagenomes.</title>
        <authorList>
            <person name="Kawai M."/>
            <person name="Futagami T."/>
            <person name="Toyoda A."/>
            <person name="Takaki Y."/>
            <person name="Nishi S."/>
            <person name="Hori S."/>
            <person name="Arai W."/>
            <person name="Tsubouchi T."/>
            <person name="Morono Y."/>
            <person name="Uchiyama I."/>
            <person name="Ito T."/>
            <person name="Fujiyama A."/>
            <person name="Inagaki F."/>
            <person name="Takami H."/>
        </authorList>
    </citation>
    <scope>NUCLEOTIDE SEQUENCE</scope>
    <source>
        <strain evidence="8">Expedition CK06-06</strain>
    </source>
</reference>
<dbReference type="InterPro" id="IPR012334">
    <property type="entry name" value="Pectin_lyas_fold"/>
</dbReference>
<evidence type="ECO:0000313" key="8">
    <source>
        <dbReference type="EMBL" id="GAG16036.1"/>
    </source>
</evidence>
<evidence type="ECO:0000256" key="2">
    <source>
        <dbReference type="ARBA" id="ARBA00004442"/>
    </source>
</evidence>
<dbReference type="SUPFAM" id="SSF51126">
    <property type="entry name" value="Pectin lyase-like"/>
    <property type="match status" value="1"/>
</dbReference>
<comment type="caution">
    <text evidence="8">The sequence shown here is derived from an EMBL/GenBank/DDBJ whole genome shotgun (WGS) entry which is preliminary data.</text>
</comment>
<proteinExistence type="predicted"/>
<feature type="non-terminal residue" evidence="8">
    <location>
        <position position="1"/>
    </location>
</feature>
<keyword evidence="4" id="KW-0964">Secreted</keyword>
<evidence type="ECO:0000256" key="1">
    <source>
        <dbReference type="ARBA" id="ARBA00004196"/>
    </source>
</evidence>
<dbReference type="SMART" id="SM00710">
    <property type="entry name" value="PbH1"/>
    <property type="match status" value="4"/>
</dbReference>
<dbReference type="InterPro" id="IPR006626">
    <property type="entry name" value="PbH1"/>
</dbReference>
<dbReference type="AlphaFoldDB" id="X0WTJ5"/>
<dbReference type="EMBL" id="BARS01037845">
    <property type="protein sequence ID" value="GAG16036.1"/>
    <property type="molecule type" value="Genomic_DNA"/>
</dbReference>